<dbReference type="Proteomes" id="UP000236919">
    <property type="component" value="Unassembled WGS sequence"/>
</dbReference>
<dbReference type="OrthoDB" id="9796526at2"/>
<dbReference type="GO" id="GO:0003700">
    <property type="term" value="F:DNA-binding transcription factor activity"/>
    <property type="evidence" value="ECO:0007669"/>
    <property type="project" value="InterPro"/>
</dbReference>
<dbReference type="AlphaFoldDB" id="A0A2S4MK97"/>
<keyword evidence="3 6" id="KW-0238">DNA-binding</keyword>
<comment type="caution">
    <text evidence="6">The sequence shown here is derived from an EMBL/GenBank/DDBJ whole genome shotgun (WGS) entry which is preliminary data.</text>
</comment>
<dbReference type="InterPro" id="IPR036390">
    <property type="entry name" value="WH_DNA-bd_sf"/>
</dbReference>
<dbReference type="SUPFAM" id="SSF53850">
    <property type="entry name" value="Periplasmic binding protein-like II"/>
    <property type="match status" value="1"/>
</dbReference>
<evidence type="ECO:0000313" key="7">
    <source>
        <dbReference type="Proteomes" id="UP000236919"/>
    </source>
</evidence>
<sequence>MGQPPPSQARRHGDLVSSGWDDIGIFHTIATSGALAVAAAQLGLSEATVARRLKAFEARLGLQLFRRAANRLILTELGQALAQDASEVAAATERFASRARAARASDSAPVRVTATTSISLFLTMHATTISAAAGGVEIVIISTRDKLDLARGEADIALRMSKVPEQPGYFAQKIGRLVQALYVRRDIDPATAPIISVSRDVSSRIEEHILEWAAGRPVAARVGDSAARYESVRSAGAVSMVPCFMGDADETLIRLQPPPDKTADEIFLVSHDVSRQRPAVLAVLGALRELFRNNRARLNGQPAPELDTARLP</sequence>
<dbReference type="GO" id="GO:0000976">
    <property type="term" value="F:transcription cis-regulatory region binding"/>
    <property type="evidence" value="ECO:0007669"/>
    <property type="project" value="TreeGrafter"/>
</dbReference>
<name>A0A2S4MK97_9HYPH</name>
<comment type="similarity">
    <text evidence="1">Belongs to the LysR transcriptional regulatory family.</text>
</comment>
<organism evidence="6 7">
    <name type="scientific">Bosea psychrotolerans</name>
    <dbReference type="NCBI Taxonomy" id="1871628"/>
    <lineage>
        <taxon>Bacteria</taxon>
        <taxon>Pseudomonadati</taxon>
        <taxon>Pseudomonadota</taxon>
        <taxon>Alphaproteobacteria</taxon>
        <taxon>Hyphomicrobiales</taxon>
        <taxon>Boseaceae</taxon>
        <taxon>Bosea</taxon>
    </lineage>
</organism>
<dbReference type="EMBL" id="PQFZ01000002">
    <property type="protein sequence ID" value="POR55176.1"/>
    <property type="molecule type" value="Genomic_DNA"/>
</dbReference>
<evidence type="ECO:0000256" key="3">
    <source>
        <dbReference type="ARBA" id="ARBA00023125"/>
    </source>
</evidence>
<evidence type="ECO:0000259" key="5">
    <source>
        <dbReference type="PROSITE" id="PS50931"/>
    </source>
</evidence>
<dbReference type="RefSeq" id="WP_103716741.1">
    <property type="nucleotide sequence ID" value="NZ_PQFZ01000002.1"/>
</dbReference>
<evidence type="ECO:0000313" key="6">
    <source>
        <dbReference type="EMBL" id="POR55176.1"/>
    </source>
</evidence>
<feature type="domain" description="HTH lysR-type" evidence="5">
    <location>
        <begin position="25"/>
        <end position="75"/>
    </location>
</feature>
<evidence type="ECO:0000256" key="2">
    <source>
        <dbReference type="ARBA" id="ARBA00023015"/>
    </source>
</evidence>
<dbReference type="SUPFAM" id="SSF46785">
    <property type="entry name" value="Winged helix' DNA-binding domain"/>
    <property type="match status" value="1"/>
</dbReference>
<dbReference type="Gene3D" id="1.10.10.10">
    <property type="entry name" value="Winged helix-like DNA-binding domain superfamily/Winged helix DNA-binding domain"/>
    <property type="match status" value="1"/>
</dbReference>
<proteinExistence type="inferred from homology"/>
<dbReference type="PROSITE" id="PS50931">
    <property type="entry name" value="HTH_LYSR"/>
    <property type="match status" value="1"/>
</dbReference>
<keyword evidence="7" id="KW-1185">Reference proteome</keyword>
<reference evidence="6 7" key="1">
    <citation type="submission" date="2018-01" db="EMBL/GenBank/DDBJ databases">
        <title>Genomic Encyclopedia of Type Strains, Phase III (KMG-III): the genomes of soil and plant-associated and newly described type strains.</title>
        <authorList>
            <person name="Whitman W."/>
        </authorList>
    </citation>
    <scope>NUCLEOTIDE SEQUENCE [LARGE SCALE GENOMIC DNA]</scope>
    <source>
        <strain evidence="6 7">1131</strain>
    </source>
</reference>
<dbReference type="InterPro" id="IPR000847">
    <property type="entry name" value="LysR_HTH_N"/>
</dbReference>
<dbReference type="InterPro" id="IPR005119">
    <property type="entry name" value="LysR_subst-bd"/>
</dbReference>
<dbReference type="InterPro" id="IPR036388">
    <property type="entry name" value="WH-like_DNA-bd_sf"/>
</dbReference>
<evidence type="ECO:0000256" key="1">
    <source>
        <dbReference type="ARBA" id="ARBA00009437"/>
    </source>
</evidence>
<gene>
    <name evidence="6" type="ORF">CYD53_10260</name>
</gene>
<dbReference type="Pfam" id="PF03466">
    <property type="entry name" value="LysR_substrate"/>
    <property type="match status" value="1"/>
</dbReference>
<dbReference type="Pfam" id="PF00126">
    <property type="entry name" value="HTH_1"/>
    <property type="match status" value="1"/>
</dbReference>
<dbReference type="PANTHER" id="PTHR30126:SF40">
    <property type="entry name" value="HTH-TYPE TRANSCRIPTIONAL REGULATOR GLTR"/>
    <property type="match status" value="1"/>
</dbReference>
<dbReference type="PANTHER" id="PTHR30126">
    <property type="entry name" value="HTH-TYPE TRANSCRIPTIONAL REGULATOR"/>
    <property type="match status" value="1"/>
</dbReference>
<evidence type="ECO:0000256" key="4">
    <source>
        <dbReference type="ARBA" id="ARBA00023163"/>
    </source>
</evidence>
<keyword evidence="4" id="KW-0804">Transcription</keyword>
<protein>
    <submittedName>
        <fullName evidence="6">DNA-binding transcriptional LysR family regulator</fullName>
    </submittedName>
</protein>
<keyword evidence="2" id="KW-0805">Transcription regulation</keyword>
<accession>A0A2S4MK97</accession>